<protein>
    <submittedName>
        <fullName evidence="1">Lecithin:cholesterol acyltransferase</fullName>
    </submittedName>
</protein>
<gene>
    <name evidence="1" type="ORF">WM2015_1483</name>
</gene>
<dbReference type="SUPFAM" id="SSF53474">
    <property type="entry name" value="alpha/beta-Hydrolases"/>
    <property type="match status" value="1"/>
</dbReference>
<sequence length="334" mass="36656">MKRWRRRLLLFLAIGLLASSFWVLWAESQPQQEHWLRSQAQAQLQSWFPEAMQPLESEVGFHPRPSPDEPRARVVLLHGLDEPGGLFVELIPALTSEGYEAIEFRYPNDQAVSESADLLAMHWEALPANRPVVLLGHSMGGLVIRDFVTRSGPSWSAGPQLAGVLMLGTPNQGSDWARLRVWLELRDRLGDDEQGDFALFAGLRDGTGAAKIDLRPDSHFLRELNRRSWPQTIPLAILGGRLTPPPEQLQASLANLDEATGHSGWADGFAAWLRESGEGLGDGVVPVASLAFPGSPSPDLVQASHRGLLVSGPMYDGRPPGIAWTLAQIESLLD</sequence>
<evidence type="ECO:0000313" key="1">
    <source>
        <dbReference type="EMBL" id="AKS41854.1"/>
    </source>
</evidence>
<dbReference type="EMBL" id="CP012154">
    <property type="protein sequence ID" value="AKS41854.1"/>
    <property type="molecule type" value="Genomic_DNA"/>
</dbReference>
<dbReference type="RefSeq" id="WP_245609821.1">
    <property type="nucleotide sequence ID" value="NZ_CP012154.1"/>
</dbReference>
<dbReference type="STRING" id="1579979.WM2015_1483"/>
<name>A0A0K0XVX0_9GAMM</name>
<dbReference type="Gene3D" id="3.40.50.1820">
    <property type="entry name" value="alpha/beta hydrolase"/>
    <property type="match status" value="1"/>
</dbReference>
<dbReference type="GO" id="GO:0016746">
    <property type="term" value="F:acyltransferase activity"/>
    <property type="evidence" value="ECO:0007669"/>
    <property type="project" value="UniProtKB-KW"/>
</dbReference>
<dbReference type="Proteomes" id="UP000066624">
    <property type="component" value="Chromosome"/>
</dbReference>
<dbReference type="PANTHER" id="PTHR37946">
    <property type="entry name" value="SLL1969 PROTEIN"/>
    <property type="match status" value="1"/>
</dbReference>
<reference evidence="1 2" key="1">
    <citation type="submission" date="2015-07" db="EMBL/GenBank/DDBJ databases">
        <authorList>
            <person name="Noorani M."/>
        </authorList>
    </citation>
    <scope>NUCLEOTIDE SEQUENCE [LARGE SCALE GENOMIC DNA]</scope>
    <source>
        <strain evidence="1 2">KCTC 42284</strain>
    </source>
</reference>
<keyword evidence="1" id="KW-0808">Transferase</keyword>
<keyword evidence="1" id="KW-0012">Acyltransferase</keyword>
<dbReference type="PATRIC" id="fig|1579979.3.peg.1521"/>
<organism evidence="1 2">
    <name type="scientific">Wenzhouxiangella marina</name>
    <dbReference type="NCBI Taxonomy" id="1579979"/>
    <lineage>
        <taxon>Bacteria</taxon>
        <taxon>Pseudomonadati</taxon>
        <taxon>Pseudomonadota</taxon>
        <taxon>Gammaproteobacteria</taxon>
        <taxon>Chromatiales</taxon>
        <taxon>Wenzhouxiangellaceae</taxon>
        <taxon>Wenzhouxiangella</taxon>
    </lineage>
</organism>
<dbReference type="PANTHER" id="PTHR37946:SF1">
    <property type="entry name" value="SLL1969 PROTEIN"/>
    <property type="match status" value="1"/>
</dbReference>
<keyword evidence="2" id="KW-1185">Reference proteome</keyword>
<proteinExistence type="predicted"/>
<accession>A0A0K0XVX0</accession>
<evidence type="ECO:0000313" key="2">
    <source>
        <dbReference type="Proteomes" id="UP000066624"/>
    </source>
</evidence>
<dbReference type="KEGG" id="wma:WM2015_1483"/>
<dbReference type="InterPro" id="IPR029058">
    <property type="entry name" value="AB_hydrolase_fold"/>
</dbReference>
<dbReference type="AlphaFoldDB" id="A0A0K0XVX0"/>